<dbReference type="SUPFAM" id="SSF55826">
    <property type="entry name" value="YbaK/ProRS associated domain"/>
    <property type="match status" value="1"/>
</dbReference>
<dbReference type="InterPro" id="IPR007214">
    <property type="entry name" value="YbaK/aa-tRNA-synth-assoc-dom"/>
</dbReference>
<dbReference type="Gene3D" id="3.90.960.10">
    <property type="entry name" value="YbaK/aminoacyl-tRNA synthetase-associated domain"/>
    <property type="match status" value="1"/>
</dbReference>
<gene>
    <name evidence="2" type="ORF">Adt_40618</name>
</gene>
<reference evidence="3" key="1">
    <citation type="submission" date="2024-07" db="EMBL/GenBank/DDBJ databases">
        <title>Two chromosome-level genome assemblies of Korean endemic species Abeliophyllum distichum and Forsythia ovata (Oleaceae).</title>
        <authorList>
            <person name="Jang H."/>
        </authorList>
    </citation>
    <scope>NUCLEOTIDE SEQUENCE [LARGE SCALE GENOMIC DNA]</scope>
</reference>
<evidence type="ECO:0000313" key="3">
    <source>
        <dbReference type="Proteomes" id="UP001604336"/>
    </source>
</evidence>
<dbReference type="GO" id="GO:0006399">
    <property type="term" value="P:tRNA metabolic process"/>
    <property type="evidence" value="ECO:0007669"/>
    <property type="project" value="UniProtKB-ARBA"/>
</dbReference>
<dbReference type="PANTHER" id="PTHR30411:SF4">
    <property type="entry name" value="YBAK_AMINOACYL-TRNA SYNTHETASE-ASSOCIATED DOMAIN-CONTAINING PROTEIN"/>
    <property type="match status" value="1"/>
</dbReference>
<protein>
    <submittedName>
        <fullName evidence="2">YbaK/aminoacyl-tRNA synthetase-associated domain</fullName>
    </submittedName>
</protein>
<dbReference type="Pfam" id="PF04073">
    <property type="entry name" value="tRNA_edit"/>
    <property type="match status" value="1"/>
</dbReference>
<evidence type="ECO:0000259" key="1">
    <source>
        <dbReference type="Pfam" id="PF04073"/>
    </source>
</evidence>
<feature type="domain" description="YbaK/aminoacyl-tRNA synthetase-associated" evidence="1">
    <location>
        <begin position="86"/>
        <end position="216"/>
    </location>
</feature>
<organism evidence="2 3">
    <name type="scientific">Abeliophyllum distichum</name>
    <dbReference type="NCBI Taxonomy" id="126358"/>
    <lineage>
        <taxon>Eukaryota</taxon>
        <taxon>Viridiplantae</taxon>
        <taxon>Streptophyta</taxon>
        <taxon>Embryophyta</taxon>
        <taxon>Tracheophyta</taxon>
        <taxon>Spermatophyta</taxon>
        <taxon>Magnoliopsida</taxon>
        <taxon>eudicotyledons</taxon>
        <taxon>Gunneridae</taxon>
        <taxon>Pentapetalae</taxon>
        <taxon>asterids</taxon>
        <taxon>lamiids</taxon>
        <taxon>Lamiales</taxon>
        <taxon>Oleaceae</taxon>
        <taxon>Forsythieae</taxon>
        <taxon>Abeliophyllum</taxon>
    </lineage>
</organism>
<evidence type="ECO:0000313" key="2">
    <source>
        <dbReference type="EMBL" id="KAL2472482.1"/>
    </source>
</evidence>
<name>A0ABD1Q8J8_9LAMI</name>
<dbReference type="CDD" id="cd04332">
    <property type="entry name" value="YbaK_like"/>
    <property type="match status" value="1"/>
</dbReference>
<keyword evidence="3" id="KW-1185">Reference proteome</keyword>
<dbReference type="Proteomes" id="UP001604336">
    <property type="component" value="Unassembled WGS sequence"/>
</dbReference>
<dbReference type="EMBL" id="JBFOLK010000012">
    <property type="protein sequence ID" value="KAL2472482.1"/>
    <property type="molecule type" value="Genomic_DNA"/>
</dbReference>
<comment type="caution">
    <text evidence="2">The sequence shown here is derived from an EMBL/GenBank/DDBJ whole genome shotgun (WGS) entry which is preliminary data.</text>
</comment>
<dbReference type="AlphaFoldDB" id="A0ABD1Q8J8"/>
<accession>A0ABD1Q8J8</accession>
<sequence>MEEALVDLERIQTRILQRISDLELSYLPQHFSHSVSIFASDNSTTEDRLSAVLRANGVKDFSFKRVPSDYYAWTLEARRDVLGAASIHHLCKSIVLVNTQAPSNITDCSDRNNSKYYVVVVQYTARFNAETVKNFLYAINDGKISKKKFNMRLAPEETSAKLTGFEHNGVTCIGMKTDIPIILDEAIVRLIPDFFWLGGGEIDLKLGIRTSEFIDFVKPFIINCSGS</sequence>
<dbReference type="PANTHER" id="PTHR30411">
    <property type="entry name" value="CYTOPLASMIC PROTEIN"/>
    <property type="match status" value="1"/>
</dbReference>
<proteinExistence type="predicted"/>
<dbReference type="InterPro" id="IPR036754">
    <property type="entry name" value="YbaK/aa-tRNA-synt-asso_dom_sf"/>
</dbReference>